<dbReference type="Proteomes" id="UP000199213">
    <property type="component" value="Unassembled WGS sequence"/>
</dbReference>
<dbReference type="AlphaFoldDB" id="A0A1G8VT34"/>
<evidence type="ECO:0000256" key="1">
    <source>
        <dbReference type="SAM" id="MobiDB-lite"/>
    </source>
</evidence>
<proteinExistence type="predicted"/>
<name>A0A1G8VT34_ACTMZ</name>
<protein>
    <submittedName>
        <fullName evidence="2">Uncharacterized protein</fullName>
    </submittedName>
</protein>
<reference evidence="3" key="1">
    <citation type="submission" date="2016-10" db="EMBL/GenBank/DDBJ databases">
        <authorList>
            <person name="Varghese N."/>
            <person name="Submissions S."/>
        </authorList>
    </citation>
    <scope>NUCLEOTIDE SEQUENCE [LARGE SCALE GENOMIC DNA]</scope>
    <source>
        <strain evidence="3">DSM 45460</strain>
    </source>
</reference>
<feature type="compositionally biased region" description="Acidic residues" evidence="1">
    <location>
        <begin position="53"/>
        <end position="87"/>
    </location>
</feature>
<evidence type="ECO:0000313" key="3">
    <source>
        <dbReference type="Proteomes" id="UP000199213"/>
    </source>
</evidence>
<sequence>MPAEPEPDIYLRGMNHGRHFIRWFGAVLAALALLTAGSCEESEQGPGGGEQQEQQEQDQEQEQEQEQQDQQDGDQQDGEQEEDGGGY</sequence>
<organism evidence="2 3">
    <name type="scientific">Actinopolyspora mzabensis</name>
    <dbReference type="NCBI Taxonomy" id="995066"/>
    <lineage>
        <taxon>Bacteria</taxon>
        <taxon>Bacillati</taxon>
        <taxon>Actinomycetota</taxon>
        <taxon>Actinomycetes</taxon>
        <taxon>Actinopolysporales</taxon>
        <taxon>Actinopolysporaceae</taxon>
        <taxon>Actinopolyspora</taxon>
    </lineage>
</organism>
<feature type="region of interest" description="Disordered" evidence="1">
    <location>
        <begin position="38"/>
        <end position="87"/>
    </location>
</feature>
<evidence type="ECO:0000313" key="2">
    <source>
        <dbReference type="EMBL" id="SDJ69204.1"/>
    </source>
</evidence>
<dbReference type="EMBL" id="FNFM01000001">
    <property type="protein sequence ID" value="SDJ69204.1"/>
    <property type="molecule type" value="Genomic_DNA"/>
</dbReference>
<accession>A0A1G8VT34</accession>
<keyword evidence="3" id="KW-1185">Reference proteome</keyword>
<gene>
    <name evidence="2" type="ORF">SAMN04487820_101310</name>
</gene>